<dbReference type="SMART" id="SM00563">
    <property type="entry name" value="PlsC"/>
    <property type="match status" value="1"/>
</dbReference>
<evidence type="ECO:0000259" key="5">
    <source>
        <dbReference type="SMART" id="SM00563"/>
    </source>
</evidence>
<evidence type="ECO:0000256" key="3">
    <source>
        <dbReference type="ARBA" id="ARBA00023315"/>
    </source>
</evidence>
<organism evidence="6 7">
    <name type="scientific">Clunio marinus</name>
    <dbReference type="NCBI Taxonomy" id="568069"/>
    <lineage>
        <taxon>Eukaryota</taxon>
        <taxon>Metazoa</taxon>
        <taxon>Ecdysozoa</taxon>
        <taxon>Arthropoda</taxon>
        <taxon>Hexapoda</taxon>
        <taxon>Insecta</taxon>
        <taxon>Pterygota</taxon>
        <taxon>Neoptera</taxon>
        <taxon>Endopterygota</taxon>
        <taxon>Diptera</taxon>
        <taxon>Nematocera</taxon>
        <taxon>Chironomoidea</taxon>
        <taxon>Chironomidae</taxon>
        <taxon>Clunio</taxon>
    </lineage>
</organism>
<feature type="transmembrane region" description="Helical" evidence="4">
    <location>
        <begin position="276"/>
        <end position="299"/>
    </location>
</feature>
<dbReference type="PANTHER" id="PTHR10983:SF24">
    <property type="entry name" value="1-ACYLGLYCEROL-3-PHOSPHATE O-ACYLTRANSFERASE 3, ISOFORM E-RELATED"/>
    <property type="match status" value="1"/>
</dbReference>
<name>A0A1J1IUT6_9DIPT</name>
<evidence type="ECO:0000313" key="6">
    <source>
        <dbReference type="EMBL" id="CRL03981.1"/>
    </source>
</evidence>
<gene>
    <name evidence="6" type="ORF">CLUMA_CG017100</name>
</gene>
<reference evidence="6 7" key="1">
    <citation type="submission" date="2015-04" db="EMBL/GenBank/DDBJ databases">
        <authorList>
            <person name="Syromyatnikov M.Y."/>
            <person name="Popov V.N."/>
        </authorList>
    </citation>
    <scope>NUCLEOTIDE SEQUENCE [LARGE SCALE GENOMIC DNA]</scope>
</reference>
<evidence type="ECO:0000256" key="1">
    <source>
        <dbReference type="ARBA" id="ARBA00008655"/>
    </source>
</evidence>
<evidence type="ECO:0000256" key="4">
    <source>
        <dbReference type="SAM" id="Phobius"/>
    </source>
</evidence>
<dbReference type="Proteomes" id="UP000183832">
    <property type="component" value="Unassembled WGS sequence"/>
</dbReference>
<dbReference type="InterPro" id="IPR032098">
    <property type="entry name" value="Acyltransf_C"/>
</dbReference>
<feature type="transmembrane region" description="Helical" evidence="4">
    <location>
        <begin position="17"/>
        <end position="41"/>
    </location>
</feature>
<keyword evidence="3" id="KW-0012">Acyltransferase</keyword>
<keyword evidence="7" id="KW-1185">Reference proteome</keyword>
<proteinExistence type="inferred from homology"/>
<accession>A0A1J1IUT6</accession>
<dbReference type="GO" id="GO:0016746">
    <property type="term" value="F:acyltransferase activity"/>
    <property type="evidence" value="ECO:0007669"/>
    <property type="project" value="UniProtKB-KW"/>
</dbReference>
<keyword evidence="2" id="KW-0808">Transferase</keyword>
<keyword evidence="4" id="KW-1133">Transmembrane helix</keyword>
<protein>
    <submittedName>
        <fullName evidence="6">CLUMA_CG017100, isoform A</fullName>
    </submittedName>
</protein>
<dbReference type="EMBL" id="CVRI01000060">
    <property type="protein sequence ID" value="CRL03981.1"/>
    <property type="molecule type" value="Genomic_DNA"/>
</dbReference>
<feature type="domain" description="Phospholipid/glycerol acyltransferase" evidence="5">
    <location>
        <begin position="93"/>
        <end position="208"/>
    </location>
</feature>
<evidence type="ECO:0000256" key="2">
    <source>
        <dbReference type="ARBA" id="ARBA00022679"/>
    </source>
</evidence>
<dbReference type="GO" id="GO:0012505">
    <property type="term" value="C:endomembrane system"/>
    <property type="evidence" value="ECO:0007669"/>
    <property type="project" value="TreeGrafter"/>
</dbReference>
<dbReference type="STRING" id="568069.A0A1J1IUT6"/>
<dbReference type="PANTHER" id="PTHR10983">
    <property type="entry name" value="1-ACYLGLYCEROL-3-PHOSPHATE ACYLTRANSFERASE-RELATED"/>
    <property type="match status" value="1"/>
</dbReference>
<dbReference type="Pfam" id="PF01553">
    <property type="entry name" value="Acyltransferase"/>
    <property type="match status" value="1"/>
</dbReference>
<dbReference type="Pfam" id="PF16076">
    <property type="entry name" value="Acyltransf_C"/>
    <property type="match status" value="1"/>
</dbReference>
<dbReference type="OrthoDB" id="189226at2759"/>
<keyword evidence="4" id="KW-0812">Transmembrane</keyword>
<evidence type="ECO:0000313" key="7">
    <source>
        <dbReference type="Proteomes" id="UP000183832"/>
    </source>
</evidence>
<feature type="transmembrane region" description="Helical" evidence="4">
    <location>
        <begin position="251"/>
        <end position="270"/>
    </location>
</feature>
<dbReference type="SUPFAM" id="SSF69593">
    <property type="entry name" value="Glycerol-3-phosphate (1)-acyltransferase"/>
    <property type="match status" value="1"/>
</dbReference>
<dbReference type="CDD" id="cd07990">
    <property type="entry name" value="LPLAT_LCLAT1-like"/>
    <property type="match status" value="1"/>
</dbReference>
<sequence length="317" mass="37211">MANGFIRIVKRNIISQLFILSTILTSGLVMNVIQLLLHILIKPFNKRLFHTLMYYANWTWLSQCVFIADYWSNSELIIHCKKETLDKVGKEHHFGLMNHCYEIDWLIAWLLLEKFECLGSGKGFVKNVIKYIPICGWFFWLSEHIFLQRSFVKDKDKIEERMNDILQYSDNSCTVMTAEGTRFTKEKHEASVVAHVYIERIPISEVEPTQDYLNKLYQKKDELQESFFKYGKFCEGIKQTPIEGIRIKPRFYVAVNTFLWSALNLSFIIYHVTRMILAGQFIYLVLISGGVFGLFYMMMQNIISHSKVKKGSNYGKN</sequence>
<comment type="similarity">
    <text evidence="1">Belongs to the 1-acyl-sn-glycerol-3-phosphate acyltransferase family.</text>
</comment>
<dbReference type="InterPro" id="IPR002123">
    <property type="entry name" value="Plipid/glycerol_acylTrfase"/>
</dbReference>
<dbReference type="AlphaFoldDB" id="A0A1J1IUT6"/>
<keyword evidence="4" id="KW-0472">Membrane</keyword>